<evidence type="ECO:0000256" key="6">
    <source>
        <dbReference type="ARBA" id="ARBA00022989"/>
    </source>
</evidence>
<feature type="transmembrane region" description="Helical" evidence="9">
    <location>
        <begin position="285"/>
        <end position="308"/>
    </location>
</feature>
<keyword evidence="7 8" id="KW-0472">Membrane</keyword>
<keyword evidence="11" id="KW-1185">Reference proteome</keyword>
<keyword evidence="4 8" id="KW-1003">Cell membrane</keyword>
<sequence length="434" mass="45505">MKKYFRFEELGTNYKTEFMAGMTTFLAMAYILFVNPSVLGEAGMDQEAVFAATAIAAAVGSLLMGVIAKYPVVLAPGMGLNAFFAFTVVIGYGIPWETALSGVLASGVIFIILTLTGIRETIINAIPANLKLAVGAGIGLFIAFIGFQNAGIIVGNDATLIALGDLTSATVLLAVFGIIISVVLLTIGIKGGIFYGMIITAVVGIIVGLIDPPQGLGGVVGEVPSMAPTFGQAFLHFGDIFTMQMLVVILTFLFVDFFDTAGTLVAVATQAGLMKDNKLPRARKALFADSAATVVGATVGTSTTTSYVESTAGVGAGGRSGFTAVVAAGFFLLALFFSPLLSVVTAEVTAPALVIVGVLMSSALKNIDWDQFEIAVPAFLTIVMMPLTYSIATGIAIGFIFYPITMILKGRRKEIHPIMYGMFVIFVLYFVFLS</sequence>
<dbReference type="EMBL" id="JARZFX010000017">
    <property type="protein sequence ID" value="MEC5425641.1"/>
    <property type="molecule type" value="Genomic_DNA"/>
</dbReference>
<reference evidence="10 11" key="1">
    <citation type="journal article" date="2024" name="Int. J. Syst. Evol. Microbiol.">
        <title>Virgibacillus tibetensis sp. nov., isolated from salt lake on the Tibetan Plateau of China.</title>
        <authorList>
            <person name="Phurbu D."/>
            <person name="Liu Z.-X."/>
            <person name="Wang R."/>
            <person name="Zheng Y.-Y."/>
            <person name="Liu H.-C."/>
            <person name="Zhou Y.-G."/>
            <person name="Yu Y.-J."/>
            <person name="Li A.-H."/>
        </authorList>
    </citation>
    <scope>NUCLEOTIDE SEQUENCE [LARGE SCALE GENOMIC DNA]</scope>
    <source>
        <strain evidence="10 11">C22-A2</strain>
    </source>
</reference>
<keyword evidence="5 8" id="KW-0812">Transmembrane</keyword>
<evidence type="ECO:0000313" key="11">
    <source>
        <dbReference type="Proteomes" id="UP001335737"/>
    </source>
</evidence>
<keyword evidence="3 8" id="KW-0813">Transport</keyword>
<evidence type="ECO:0000313" key="10">
    <source>
        <dbReference type="EMBL" id="MEC5425641.1"/>
    </source>
</evidence>
<dbReference type="Pfam" id="PF00860">
    <property type="entry name" value="Xan_ur_permease"/>
    <property type="match status" value="1"/>
</dbReference>
<feature type="transmembrane region" description="Helical" evidence="9">
    <location>
        <begin position="74"/>
        <end position="94"/>
    </location>
</feature>
<evidence type="ECO:0000256" key="7">
    <source>
        <dbReference type="ARBA" id="ARBA00023136"/>
    </source>
</evidence>
<dbReference type="InterPro" id="IPR026033">
    <property type="entry name" value="Azg-like_bact_archaea"/>
</dbReference>
<feature type="transmembrane region" description="Helical" evidence="9">
    <location>
        <begin position="48"/>
        <end position="67"/>
    </location>
</feature>
<accession>A0ABU6KKL2</accession>
<feature type="transmembrane region" description="Helical" evidence="9">
    <location>
        <begin position="414"/>
        <end position="432"/>
    </location>
</feature>
<feature type="transmembrane region" description="Helical" evidence="9">
    <location>
        <begin position="320"/>
        <end position="341"/>
    </location>
</feature>
<keyword evidence="6 8" id="KW-1133">Transmembrane helix</keyword>
<evidence type="ECO:0000256" key="3">
    <source>
        <dbReference type="ARBA" id="ARBA00022448"/>
    </source>
</evidence>
<feature type="transmembrane region" description="Helical" evidence="9">
    <location>
        <begin position="348"/>
        <end position="367"/>
    </location>
</feature>
<evidence type="ECO:0000256" key="4">
    <source>
        <dbReference type="ARBA" id="ARBA00022475"/>
    </source>
</evidence>
<evidence type="ECO:0000256" key="5">
    <source>
        <dbReference type="ARBA" id="ARBA00022692"/>
    </source>
</evidence>
<dbReference type="PIRSF" id="PIRSF005353">
    <property type="entry name" value="PbuG"/>
    <property type="match status" value="1"/>
</dbReference>
<protein>
    <submittedName>
        <fullName evidence="10">NCS2 family permease</fullName>
    </submittedName>
</protein>
<name>A0ABU6KKL2_9BACI</name>
<feature type="transmembrane region" description="Helical" evidence="9">
    <location>
        <begin position="100"/>
        <end position="118"/>
    </location>
</feature>
<dbReference type="InterPro" id="IPR006043">
    <property type="entry name" value="NCS2"/>
</dbReference>
<evidence type="ECO:0000256" key="8">
    <source>
        <dbReference type="PIRNR" id="PIRNR005353"/>
    </source>
</evidence>
<comment type="similarity">
    <text evidence="2 8">Belongs to the nucleobase:cation symporter-2 (NCS2) (TC 2.A.40) family. Azg-like subfamily.</text>
</comment>
<feature type="transmembrane region" description="Helical" evidence="9">
    <location>
        <begin position="192"/>
        <end position="210"/>
    </location>
</feature>
<dbReference type="PANTHER" id="PTHR43337:SF11">
    <property type="entry name" value="GUANINE_HYPOXANTHINE PERMEASE PBUG"/>
    <property type="match status" value="1"/>
</dbReference>
<feature type="transmembrane region" description="Helical" evidence="9">
    <location>
        <begin position="12"/>
        <end position="33"/>
    </location>
</feature>
<dbReference type="PANTHER" id="PTHR43337">
    <property type="entry name" value="XANTHINE/URACIL PERMEASE C887.17-RELATED"/>
    <property type="match status" value="1"/>
</dbReference>
<evidence type="ECO:0000256" key="2">
    <source>
        <dbReference type="ARBA" id="ARBA00005697"/>
    </source>
</evidence>
<feature type="transmembrane region" description="Helical" evidence="9">
    <location>
        <begin position="245"/>
        <end position="273"/>
    </location>
</feature>
<evidence type="ECO:0000256" key="9">
    <source>
        <dbReference type="SAM" id="Phobius"/>
    </source>
</evidence>
<comment type="caution">
    <text evidence="10">The sequence shown here is derived from an EMBL/GenBank/DDBJ whole genome shotgun (WGS) entry which is preliminary data.</text>
</comment>
<comment type="subcellular location">
    <subcellularLocation>
        <location evidence="1 8">Cell membrane</location>
        <topology evidence="1 8">Multi-pass membrane protein</topology>
    </subcellularLocation>
</comment>
<organism evidence="10 11">
    <name type="scientific">Virgibacillus tibetensis</name>
    <dbReference type="NCBI Taxonomy" id="3042313"/>
    <lineage>
        <taxon>Bacteria</taxon>
        <taxon>Bacillati</taxon>
        <taxon>Bacillota</taxon>
        <taxon>Bacilli</taxon>
        <taxon>Bacillales</taxon>
        <taxon>Bacillaceae</taxon>
        <taxon>Virgibacillus</taxon>
    </lineage>
</organism>
<evidence type="ECO:0000256" key="1">
    <source>
        <dbReference type="ARBA" id="ARBA00004651"/>
    </source>
</evidence>
<proteinExistence type="inferred from homology"/>
<dbReference type="RefSeq" id="WP_327609175.1">
    <property type="nucleotide sequence ID" value="NZ_JARZFX010000017.1"/>
</dbReference>
<dbReference type="InterPro" id="IPR045018">
    <property type="entry name" value="Azg-like"/>
</dbReference>
<gene>
    <name evidence="10" type="ORF">QGM71_19360</name>
</gene>
<feature type="transmembrane region" description="Helical" evidence="9">
    <location>
        <begin position="130"/>
        <end position="154"/>
    </location>
</feature>
<feature type="transmembrane region" description="Helical" evidence="9">
    <location>
        <begin position="379"/>
        <end position="402"/>
    </location>
</feature>
<dbReference type="Proteomes" id="UP001335737">
    <property type="component" value="Unassembled WGS sequence"/>
</dbReference>
<feature type="transmembrane region" description="Helical" evidence="9">
    <location>
        <begin position="166"/>
        <end position="185"/>
    </location>
</feature>